<dbReference type="Proteomes" id="UP000005408">
    <property type="component" value="Unassembled WGS sequence"/>
</dbReference>
<dbReference type="Gene3D" id="1.20.140.150">
    <property type="match status" value="1"/>
</dbReference>
<proteinExistence type="predicted"/>
<reference evidence="2" key="1">
    <citation type="submission" date="2022-08" db="UniProtKB">
        <authorList>
            <consortium name="EnsemblMetazoa"/>
        </authorList>
    </citation>
    <scope>IDENTIFICATION</scope>
    <source>
        <strain evidence="2">05x7-T-G4-1.051#20</strain>
    </source>
</reference>
<dbReference type="EnsemblMetazoa" id="G6353.2">
    <property type="protein sequence ID" value="G6353.2:cds"/>
    <property type="gene ID" value="G6353"/>
</dbReference>
<keyword evidence="3" id="KW-1185">Reference proteome</keyword>
<accession>A0A8W8NQT9</accession>
<sequence length="242" mass="26929">MVLRQALKTGFKVNHCITRLNVGEMCETIRTRFRYMVLTTLFVGGIAIISHITAVAYPKWDGIDAHWEARGKSEQIQAYGSIWDFSVTEDSTNKFFYNSSTQQLMDTAWKTPIILMATTAIGIGIVGEGLIVLAALLEKCTKKAIVFTCVDMIAIMFLLIASFESLMGAILYKYNFTKHQAPKVSDVNYRLPYEEHGLRAGFYIECAAGGLFFVTSLLYIVDTVYAKRSDASSNILKPTASG</sequence>
<protein>
    <submittedName>
        <fullName evidence="2">Uncharacterized protein</fullName>
    </submittedName>
</protein>
<feature type="transmembrane region" description="Helical" evidence="1">
    <location>
        <begin position="35"/>
        <end position="57"/>
    </location>
</feature>
<feature type="transmembrane region" description="Helical" evidence="1">
    <location>
        <begin position="144"/>
        <end position="163"/>
    </location>
</feature>
<dbReference type="AlphaFoldDB" id="A0A8W8NQT9"/>
<evidence type="ECO:0000313" key="2">
    <source>
        <dbReference type="EnsemblMetazoa" id="G6353.2:cds"/>
    </source>
</evidence>
<feature type="transmembrane region" description="Helical" evidence="1">
    <location>
        <begin position="113"/>
        <end position="137"/>
    </location>
</feature>
<evidence type="ECO:0000256" key="1">
    <source>
        <dbReference type="SAM" id="Phobius"/>
    </source>
</evidence>
<feature type="transmembrane region" description="Helical" evidence="1">
    <location>
        <begin position="200"/>
        <end position="221"/>
    </location>
</feature>
<organism evidence="2 3">
    <name type="scientific">Magallana gigas</name>
    <name type="common">Pacific oyster</name>
    <name type="synonym">Crassostrea gigas</name>
    <dbReference type="NCBI Taxonomy" id="29159"/>
    <lineage>
        <taxon>Eukaryota</taxon>
        <taxon>Metazoa</taxon>
        <taxon>Spiralia</taxon>
        <taxon>Lophotrochozoa</taxon>
        <taxon>Mollusca</taxon>
        <taxon>Bivalvia</taxon>
        <taxon>Autobranchia</taxon>
        <taxon>Pteriomorphia</taxon>
        <taxon>Ostreida</taxon>
        <taxon>Ostreoidea</taxon>
        <taxon>Ostreidae</taxon>
        <taxon>Magallana</taxon>
    </lineage>
</organism>
<keyword evidence="1" id="KW-1133">Transmembrane helix</keyword>
<keyword evidence="1" id="KW-0472">Membrane</keyword>
<evidence type="ECO:0000313" key="3">
    <source>
        <dbReference type="Proteomes" id="UP000005408"/>
    </source>
</evidence>
<name>A0A8W8NQT9_MAGGI</name>
<keyword evidence="1" id="KW-0812">Transmembrane</keyword>